<keyword evidence="2 12" id="KW-0639">Primosome</keyword>
<gene>
    <name evidence="12" type="primary">dnaG</name>
    <name evidence="16" type="ORF">G3M56_006425</name>
</gene>
<protein>
    <recommendedName>
        <fullName evidence="12 13">DNA primase</fullName>
        <ecNumber evidence="12">2.7.7.101</ecNumber>
    </recommendedName>
</protein>
<dbReference type="Gene3D" id="3.90.580.10">
    <property type="entry name" value="Zinc finger, CHC2-type domain"/>
    <property type="match status" value="1"/>
</dbReference>
<dbReference type="GO" id="GO:0005737">
    <property type="term" value="C:cytoplasm"/>
    <property type="evidence" value="ECO:0007669"/>
    <property type="project" value="TreeGrafter"/>
</dbReference>
<evidence type="ECO:0000256" key="14">
    <source>
        <dbReference type="PIRSR" id="PIRSR002811-1"/>
    </source>
</evidence>
<evidence type="ECO:0000313" key="16">
    <source>
        <dbReference type="EMBL" id="QQL46213.1"/>
    </source>
</evidence>
<keyword evidence="6 12" id="KW-0479">Metal-binding</keyword>
<dbReference type="EMBL" id="CP066776">
    <property type="protein sequence ID" value="QQL46213.1"/>
    <property type="molecule type" value="Genomic_DNA"/>
</dbReference>
<dbReference type="RefSeq" id="WP_164362989.1">
    <property type="nucleotide sequence ID" value="NZ_CP066776.1"/>
</dbReference>
<dbReference type="InterPro" id="IPR002694">
    <property type="entry name" value="Znf_CHC2"/>
</dbReference>
<dbReference type="EC" id="2.7.7.101" evidence="12"/>
<dbReference type="Pfam" id="PF01807">
    <property type="entry name" value="Zn_ribbon_DnaG"/>
    <property type="match status" value="1"/>
</dbReference>
<evidence type="ECO:0000256" key="1">
    <source>
        <dbReference type="ARBA" id="ARBA00022478"/>
    </source>
</evidence>
<dbReference type="InterPro" id="IPR030846">
    <property type="entry name" value="DnaG_bac"/>
</dbReference>
<dbReference type="InterPro" id="IPR034151">
    <property type="entry name" value="TOPRIM_DnaG_bac"/>
</dbReference>
<dbReference type="Pfam" id="PF13155">
    <property type="entry name" value="Toprim_2"/>
    <property type="match status" value="1"/>
</dbReference>
<keyword evidence="9" id="KW-0460">Magnesium</keyword>
<dbReference type="AlphaFoldDB" id="A0A6B3L403"/>
<dbReference type="InterPro" id="IPR037068">
    <property type="entry name" value="DNA_primase_core_N_sf"/>
</dbReference>
<dbReference type="InterPro" id="IPR006171">
    <property type="entry name" value="TOPRIM_dom"/>
</dbReference>
<dbReference type="InterPro" id="IPR019475">
    <property type="entry name" value="DNA_primase_DnaB-bd"/>
</dbReference>
<evidence type="ECO:0000256" key="13">
    <source>
        <dbReference type="PIRNR" id="PIRNR002811"/>
    </source>
</evidence>
<keyword evidence="8 12" id="KW-0862">Zinc</keyword>
<keyword evidence="1 12" id="KW-0240">DNA-directed RNA polymerase</keyword>
<evidence type="ECO:0000256" key="6">
    <source>
        <dbReference type="ARBA" id="ARBA00022723"/>
    </source>
</evidence>
<keyword evidence="3 12" id="KW-0808">Transferase</keyword>
<dbReference type="GO" id="GO:0003899">
    <property type="term" value="F:DNA-directed RNA polymerase activity"/>
    <property type="evidence" value="ECO:0007669"/>
    <property type="project" value="UniProtKB-UniRule"/>
</dbReference>
<evidence type="ECO:0000256" key="15">
    <source>
        <dbReference type="SAM" id="MobiDB-lite"/>
    </source>
</evidence>
<dbReference type="PANTHER" id="PTHR30313:SF2">
    <property type="entry name" value="DNA PRIMASE"/>
    <property type="match status" value="1"/>
</dbReference>
<feature type="zinc finger region" description="CHC2-type" evidence="12 14">
    <location>
        <begin position="39"/>
        <end position="63"/>
    </location>
</feature>
<comment type="similarity">
    <text evidence="12 13">Belongs to the DnaG primase family.</text>
</comment>
<dbReference type="CDD" id="cd03364">
    <property type="entry name" value="TOPRIM_DnaG_primases"/>
    <property type="match status" value="1"/>
</dbReference>
<comment type="catalytic activity">
    <reaction evidence="12">
        <text>ssDNA + n NTP = ssDNA/pppN(pN)n-1 hybrid + (n-1) diphosphate.</text>
        <dbReference type="EC" id="2.7.7.101"/>
    </reaction>
</comment>
<evidence type="ECO:0000256" key="11">
    <source>
        <dbReference type="ARBA" id="ARBA00023163"/>
    </source>
</evidence>
<dbReference type="SUPFAM" id="SSF57783">
    <property type="entry name" value="Zinc beta-ribbon"/>
    <property type="match status" value="1"/>
</dbReference>
<dbReference type="PANTHER" id="PTHR30313">
    <property type="entry name" value="DNA PRIMASE"/>
    <property type="match status" value="1"/>
</dbReference>
<dbReference type="GO" id="GO:0003677">
    <property type="term" value="F:DNA binding"/>
    <property type="evidence" value="ECO:0007669"/>
    <property type="project" value="UniProtKB-KW"/>
</dbReference>
<comment type="domain">
    <text evidence="12">Contains an N-terminal zinc-binding domain, a central core domain that contains the primase activity, and a C-terminal DnaB-binding domain.</text>
</comment>
<dbReference type="Pfam" id="PF08275">
    <property type="entry name" value="DNAG_N"/>
    <property type="match status" value="1"/>
</dbReference>
<evidence type="ECO:0000256" key="9">
    <source>
        <dbReference type="ARBA" id="ARBA00022842"/>
    </source>
</evidence>
<dbReference type="InterPro" id="IPR050219">
    <property type="entry name" value="DnaG_primase"/>
</dbReference>
<evidence type="ECO:0000256" key="7">
    <source>
        <dbReference type="ARBA" id="ARBA00022771"/>
    </source>
</evidence>
<dbReference type="NCBIfam" id="TIGR01391">
    <property type="entry name" value="dnaG"/>
    <property type="match status" value="1"/>
</dbReference>
<evidence type="ECO:0000256" key="4">
    <source>
        <dbReference type="ARBA" id="ARBA00022695"/>
    </source>
</evidence>
<evidence type="ECO:0000256" key="8">
    <source>
        <dbReference type="ARBA" id="ARBA00022833"/>
    </source>
</evidence>
<dbReference type="PROSITE" id="PS50880">
    <property type="entry name" value="TOPRIM"/>
    <property type="match status" value="1"/>
</dbReference>
<keyword evidence="10 12" id="KW-0238">DNA-binding</keyword>
<dbReference type="HAMAP" id="MF_00974">
    <property type="entry name" value="DNA_primase_DnaG"/>
    <property type="match status" value="1"/>
</dbReference>
<keyword evidence="17" id="KW-1185">Reference proteome</keyword>
<proteinExistence type="inferred from homology"/>
<dbReference type="Proteomes" id="UP000475117">
    <property type="component" value="Chromosome"/>
</dbReference>
<evidence type="ECO:0000256" key="3">
    <source>
        <dbReference type="ARBA" id="ARBA00022679"/>
    </source>
</evidence>
<dbReference type="GO" id="GO:0008270">
    <property type="term" value="F:zinc ion binding"/>
    <property type="evidence" value="ECO:0007669"/>
    <property type="project" value="UniProtKB-UniRule"/>
</dbReference>
<keyword evidence="7 12" id="KW-0863">Zinc-finger</keyword>
<dbReference type="SUPFAM" id="SSF56731">
    <property type="entry name" value="DNA primase core"/>
    <property type="match status" value="1"/>
</dbReference>
<dbReference type="KEGG" id="soa:G3M56_006425"/>
<evidence type="ECO:0000256" key="12">
    <source>
        <dbReference type="HAMAP-Rule" id="MF_00974"/>
    </source>
</evidence>
<dbReference type="InterPro" id="IPR006295">
    <property type="entry name" value="DNA_primase_DnaG"/>
</dbReference>
<comment type="cofactor">
    <cofactor evidence="12 13 14">
        <name>Zn(2+)</name>
        <dbReference type="ChEBI" id="CHEBI:29105"/>
    </cofactor>
    <text evidence="12 13 14">Binds 1 zinc ion per monomer.</text>
</comment>
<dbReference type="InterPro" id="IPR013264">
    <property type="entry name" value="DNAG_N"/>
</dbReference>
<evidence type="ECO:0000256" key="5">
    <source>
        <dbReference type="ARBA" id="ARBA00022705"/>
    </source>
</evidence>
<feature type="compositionally biased region" description="Basic and acidic residues" evidence="15">
    <location>
        <begin position="442"/>
        <end position="460"/>
    </location>
</feature>
<keyword evidence="5 12" id="KW-0235">DNA replication</keyword>
<keyword evidence="11 12" id="KW-0804">Transcription</keyword>
<evidence type="ECO:0000256" key="2">
    <source>
        <dbReference type="ARBA" id="ARBA00022515"/>
    </source>
</evidence>
<dbReference type="Gene3D" id="3.40.1360.10">
    <property type="match status" value="1"/>
</dbReference>
<dbReference type="InterPro" id="IPR036977">
    <property type="entry name" value="DNA_primase_Znf_CHC2"/>
</dbReference>
<evidence type="ECO:0000313" key="17">
    <source>
        <dbReference type="Proteomes" id="UP000475117"/>
    </source>
</evidence>
<feature type="region of interest" description="Disordered" evidence="15">
    <location>
        <begin position="604"/>
        <end position="639"/>
    </location>
</feature>
<dbReference type="Gene3D" id="3.90.980.10">
    <property type="entry name" value="DNA primase, catalytic core, N-terminal domain"/>
    <property type="match status" value="1"/>
</dbReference>
<sequence length="639" mass="71466">MKRIAEETIQQVLQATNIVDLVESYFPLKRVGGNFRANCPFHQEKTPSFYVSPSRQSFKCFGCGAGGTAIRFVMDYENISFQDTIKKLADRAGIALVEQQLDPKEEAKLKRRSQALTALRKTAEYYHELLLKSPNAQHARDYLKNRGLSRDTALNWMIGYAPASDREFFDWAREQGLRGRALVDAGIASLRDEHDPSRGLYTRFRDRLIFPIFNDYDDVVGYSGRLLDPESKMAKYLNSPETIVFNKSKLLFGLNKAKRPIGQAKHAILCEGQIDLIAASENGVQNIVAPLGTAFTPDHARMLRRYTETVVICYDGDAAGVKAAERSQKELADAGLVVRVARLPQGDDPDSFIQRDGVDAFRQLIDNAVDFYDYLLGHKVSEINMSDVGDRTRLARELAEKIGELSDKMLRETVVHKVSARLGVDDKLLMKEVATARSRSQNQERSRAAASEARGDIPHDAEPVAPKFSINSAVLELLCHIALSSEKGRKIIATSEWKREWLDDVEHGTILTEILDAEFDADNPSSVNAWLSHRPNEQEAYFFGVLDKPLPTEKLQDCVLDALERLRRQSIRTRLGVAKARLRDPSLPASDLLALQKEVLALQNRLKNTAPPEDAPSRTASPAPKAQEPAPDPANDDPF</sequence>
<evidence type="ECO:0000256" key="10">
    <source>
        <dbReference type="ARBA" id="ARBA00023125"/>
    </source>
</evidence>
<organism evidence="16 17">
    <name type="scientific">Sulfuriroseicoccus oceanibius</name>
    <dbReference type="NCBI Taxonomy" id="2707525"/>
    <lineage>
        <taxon>Bacteria</taxon>
        <taxon>Pseudomonadati</taxon>
        <taxon>Verrucomicrobiota</taxon>
        <taxon>Verrucomicrobiia</taxon>
        <taxon>Verrucomicrobiales</taxon>
        <taxon>Verrucomicrobiaceae</taxon>
        <taxon>Sulfuriroseicoccus</taxon>
    </lineage>
</organism>
<dbReference type="SMART" id="SM00493">
    <property type="entry name" value="TOPRIM"/>
    <property type="match status" value="1"/>
</dbReference>
<reference evidence="16 17" key="1">
    <citation type="submission" date="2020-12" db="EMBL/GenBank/DDBJ databases">
        <title>Sulforoseuscoccus oceanibium gen. nov., sp. nov., a representative of the phylum Verrucomicrobia with special cytoplasmic membrane, and proposal of Sulforoseuscoccusaceae fam. nov.</title>
        <authorList>
            <person name="Xi F."/>
        </authorList>
    </citation>
    <scope>NUCLEOTIDE SEQUENCE [LARGE SCALE GENOMIC DNA]</scope>
    <source>
        <strain evidence="16 17">T37</strain>
    </source>
</reference>
<dbReference type="GO" id="GO:0000428">
    <property type="term" value="C:DNA-directed RNA polymerase complex"/>
    <property type="evidence" value="ECO:0007669"/>
    <property type="project" value="UniProtKB-KW"/>
</dbReference>
<dbReference type="SMART" id="SM00400">
    <property type="entry name" value="ZnF_CHCC"/>
    <property type="match status" value="1"/>
</dbReference>
<accession>A0A6B3L403</accession>
<comment type="subunit">
    <text evidence="12">Monomer. Interacts with DnaB.</text>
</comment>
<feature type="region of interest" description="Disordered" evidence="15">
    <location>
        <begin position="435"/>
        <end position="460"/>
    </location>
</feature>
<keyword evidence="4 12" id="KW-0548">Nucleotidyltransferase</keyword>
<name>A0A6B3L403_9BACT</name>
<dbReference type="GO" id="GO:0006269">
    <property type="term" value="P:DNA replication, synthesis of primer"/>
    <property type="evidence" value="ECO:0007669"/>
    <property type="project" value="UniProtKB-UniRule"/>
</dbReference>
<dbReference type="FunFam" id="3.90.580.10:FF:000001">
    <property type="entry name" value="DNA primase"/>
    <property type="match status" value="1"/>
</dbReference>
<dbReference type="GO" id="GO:1990077">
    <property type="term" value="C:primosome complex"/>
    <property type="evidence" value="ECO:0007669"/>
    <property type="project" value="UniProtKB-KW"/>
</dbReference>
<dbReference type="PIRSF" id="PIRSF002811">
    <property type="entry name" value="DnaG"/>
    <property type="match status" value="1"/>
</dbReference>
<dbReference type="Pfam" id="PF10410">
    <property type="entry name" value="DnaB_bind"/>
    <property type="match status" value="1"/>
</dbReference>
<comment type="function">
    <text evidence="12 13">RNA polymerase that catalyzes the synthesis of short RNA molecules used as primers for DNA polymerase during DNA replication.</text>
</comment>